<dbReference type="InterPro" id="IPR029058">
    <property type="entry name" value="AB_hydrolase_fold"/>
</dbReference>
<dbReference type="ESTHER" id="9actn-a0a1a8z787">
    <property type="family name" value="Hormone-sensitive_lipase_like"/>
</dbReference>
<dbReference type="Proteomes" id="UP000199385">
    <property type="component" value="Chromosome I"/>
</dbReference>
<evidence type="ECO:0000313" key="5">
    <source>
        <dbReference type="Proteomes" id="UP000199385"/>
    </source>
</evidence>
<dbReference type="RefSeq" id="WP_091658174.1">
    <property type="nucleotide sequence ID" value="NZ_LT594323.1"/>
</dbReference>
<dbReference type="SUPFAM" id="SSF53474">
    <property type="entry name" value="alpha/beta-Hydrolases"/>
    <property type="match status" value="1"/>
</dbReference>
<comment type="similarity">
    <text evidence="1">Belongs to the 'GDXG' lipolytic enzyme family.</text>
</comment>
<evidence type="ECO:0000256" key="1">
    <source>
        <dbReference type="ARBA" id="ARBA00010515"/>
    </source>
</evidence>
<evidence type="ECO:0000256" key="2">
    <source>
        <dbReference type="ARBA" id="ARBA00022801"/>
    </source>
</evidence>
<dbReference type="PANTHER" id="PTHR48081:SF8">
    <property type="entry name" value="ALPHA_BETA HYDROLASE FOLD-3 DOMAIN-CONTAINING PROTEIN-RELATED"/>
    <property type="match status" value="1"/>
</dbReference>
<evidence type="ECO:0000313" key="4">
    <source>
        <dbReference type="EMBL" id="SBT39729.1"/>
    </source>
</evidence>
<protein>
    <submittedName>
        <fullName evidence="4">Acetyl esterase</fullName>
    </submittedName>
</protein>
<name>A0A1A8Z787_9ACTN</name>
<dbReference type="InterPro" id="IPR013094">
    <property type="entry name" value="AB_hydrolase_3"/>
</dbReference>
<dbReference type="AlphaFoldDB" id="A0A1A8Z787"/>
<keyword evidence="2" id="KW-0378">Hydrolase</keyword>
<dbReference type="EMBL" id="LT594323">
    <property type="protein sequence ID" value="SBT39729.1"/>
    <property type="molecule type" value="Genomic_DNA"/>
</dbReference>
<dbReference type="Pfam" id="PF07859">
    <property type="entry name" value="Abhydrolase_3"/>
    <property type="match status" value="1"/>
</dbReference>
<dbReference type="GO" id="GO:0016787">
    <property type="term" value="F:hydrolase activity"/>
    <property type="evidence" value="ECO:0007669"/>
    <property type="project" value="UniProtKB-KW"/>
</dbReference>
<dbReference type="Gene3D" id="3.40.50.1820">
    <property type="entry name" value="alpha/beta hydrolase"/>
    <property type="match status" value="1"/>
</dbReference>
<reference evidence="5" key="1">
    <citation type="submission" date="2016-06" db="EMBL/GenBank/DDBJ databases">
        <authorList>
            <person name="Varghese N."/>
            <person name="Submissions Spin"/>
        </authorList>
    </citation>
    <scope>NUCLEOTIDE SEQUENCE [LARGE SCALE GENOMIC DNA]</scope>
    <source>
        <strain evidence="5">DSM 44815</strain>
    </source>
</reference>
<sequence>MALDPQVLAWRAARAAAGTAPLYTQTLAEARAADLAAIRAGSGAVEPVAEVRDLHLPGPDGPLPVRIHRPDADGPLPTLLYFFGGGWTLGSVDTADGICRRLVNLTGCQTVTVGYRLAPEHRFPAAVDDCYAALRWLAGHADEVGADPDRLAVGGDSAGGNLAAAVTLLARSDGGPRLAAQMLVYPNTDQRVSAVPTPDEDPLLFNRHSVAWYRRHYLPDPADAAHPLASPLLAEDLSALPPALVITAEHDPLRDEGERYAARLREAGVPTEATRYAGMIHGFFAMPGVFDAGRRAQEQAAAFLRDRFGLAPAGSATPAGQGSGHG</sequence>
<keyword evidence="5" id="KW-1185">Reference proteome</keyword>
<feature type="domain" description="Alpha/beta hydrolase fold-3" evidence="3">
    <location>
        <begin position="79"/>
        <end position="284"/>
    </location>
</feature>
<dbReference type="STRING" id="261654.GA0070611_1006"/>
<dbReference type="OrthoDB" id="3181909at2"/>
<dbReference type="PATRIC" id="fig|261654.4.peg.1033"/>
<organism evidence="4 5">
    <name type="scientific">Micromonospora auratinigra</name>
    <dbReference type="NCBI Taxonomy" id="261654"/>
    <lineage>
        <taxon>Bacteria</taxon>
        <taxon>Bacillati</taxon>
        <taxon>Actinomycetota</taxon>
        <taxon>Actinomycetes</taxon>
        <taxon>Micromonosporales</taxon>
        <taxon>Micromonosporaceae</taxon>
        <taxon>Micromonospora</taxon>
    </lineage>
</organism>
<evidence type="ECO:0000259" key="3">
    <source>
        <dbReference type="Pfam" id="PF07859"/>
    </source>
</evidence>
<dbReference type="InterPro" id="IPR050300">
    <property type="entry name" value="GDXG_lipolytic_enzyme"/>
</dbReference>
<accession>A0A1A8Z787</accession>
<gene>
    <name evidence="4" type="ORF">GA0070611_1006</name>
</gene>
<proteinExistence type="inferred from homology"/>
<dbReference type="FunFam" id="3.40.50.1820:FF:000089">
    <property type="entry name" value="Alpha/beta hydrolase"/>
    <property type="match status" value="1"/>
</dbReference>
<dbReference type="PANTHER" id="PTHR48081">
    <property type="entry name" value="AB HYDROLASE SUPERFAMILY PROTEIN C4A8.06C"/>
    <property type="match status" value="1"/>
</dbReference>